<evidence type="ECO:0000256" key="1">
    <source>
        <dbReference type="ARBA" id="ARBA00004721"/>
    </source>
</evidence>
<organism evidence="8 9">
    <name type="scientific">Momordica charantia</name>
    <name type="common">Bitter gourd</name>
    <name type="synonym">Balsam pear</name>
    <dbReference type="NCBI Taxonomy" id="3673"/>
    <lineage>
        <taxon>Eukaryota</taxon>
        <taxon>Viridiplantae</taxon>
        <taxon>Streptophyta</taxon>
        <taxon>Embryophyta</taxon>
        <taxon>Tracheophyta</taxon>
        <taxon>Spermatophyta</taxon>
        <taxon>Magnoliopsida</taxon>
        <taxon>eudicotyledons</taxon>
        <taxon>Gunneridae</taxon>
        <taxon>Pentapetalae</taxon>
        <taxon>rosids</taxon>
        <taxon>fabids</taxon>
        <taxon>Cucurbitales</taxon>
        <taxon>Cucurbitaceae</taxon>
        <taxon>Momordiceae</taxon>
        <taxon>Momordica</taxon>
    </lineage>
</organism>
<dbReference type="Proteomes" id="UP000504603">
    <property type="component" value="Unplaced"/>
</dbReference>
<evidence type="ECO:0000256" key="3">
    <source>
        <dbReference type="ARBA" id="ARBA00022676"/>
    </source>
</evidence>
<dbReference type="GO" id="GO:0035251">
    <property type="term" value="F:UDP-glucosyltransferase activity"/>
    <property type="evidence" value="ECO:0007669"/>
    <property type="project" value="TreeGrafter"/>
</dbReference>
<accession>A0A6J1CRX3</accession>
<dbReference type="InterPro" id="IPR058980">
    <property type="entry name" value="Glyco_transf_N"/>
</dbReference>
<evidence type="ECO:0000256" key="2">
    <source>
        <dbReference type="ARBA" id="ARBA00009995"/>
    </source>
</evidence>
<evidence type="ECO:0000313" key="8">
    <source>
        <dbReference type="Proteomes" id="UP000504603"/>
    </source>
</evidence>
<reference evidence="9" key="1">
    <citation type="submission" date="2025-08" db="UniProtKB">
        <authorList>
            <consortium name="RefSeq"/>
        </authorList>
    </citation>
    <scope>IDENTIFICATION</scope>
    <source>
        <strain evidence="9">OHB3-1</strain>
    </source>
</reference>
<feature type="domain" description="Glycosyltransferase N-terminal" evidence="7">
    <location>
        <begin position="21"/>
        <end position="255"/>
    </location>
</feature>
<comment type="pathway">
    <text evidence="1">Secondary metabolite biosynthesis; terpenoid biosynthesis.</text>
</comment>
<evidence type="ECO:0000256" key="6">
    <source>
        <dbReference type="RuleBase" id="RU362057"/>
    </source>
</evidence>
<dbReference type="KEGG" id="mcha:111013763"/>
<evidence type="ECO:0000256" key="5">
    <source>
        <dbReference type="RuleBase" id="RU003718"/>
    </source>
</evidence>
<dbReference type="SUPFAM" id="SSF53756">
    <property type="entry name" value="UDP-Glycosyltransferase/glycogen phosphorylase"/>
    <property type="match status" value="1"/>
</dbReference>
<sequence length="501" mass="56422">MCPKSSTRTRSNRGMAGELHFVLFPFMAQGHMIPMVDFGRVLARRRVIVTLITTPHNASRFETIIHRDRDSLGLRISIIKIQFPWKEAGLPEGTENQDQLPPSVPAMEFMAATTFLQDPVEKLFETLSPPPNCIISDGCLPFTMKIARKFNIPRISFYVFNCFYSLVMHNSHLLLHTQQNEEENFVVPGLPDRIEISKSRAPPPIPQNLEEFQILLGRAEMSSYGIVLNTFEEMEPKYVEALKNKRRRVWCVGPVSLCNAETADKAERGKKSAIDEHSCLTWLDSQKPNSVLYVCFGSLCNLIPSQLIELALGLEASKRPFIWAIRKGQNSEELEKWVSENAFENRIQGRGVLIWGWAPQVLILSHPSVGGFLTHCGANGIQEGICAGVPLMSWPLFSDQFINEQLVLRVLKIGVSAGAKYPVNEGEEEKHGVQVKKEDVKAAIDKLMDEENEEPKDRRRRVKELAEKAKSAVVEGGSSHHNVSLLIKQILEYKKPDIAST</sequence>
<dbReference type="SMR" id="A0A6J1CRX3"/>
<dbReference type="GeneID" id="111013763"/>
<dbReference type="PANTHER" id="PTHR48047">
    <property type="entry name" value="GLYCOSYLTRANSFERASE"/>
    <property type="match status" value="1"/>
</dbReference>
<gene>
    <name evidence="9" type="primary">LOC111013763</name>
</gene>
<keyword evidence="4 5" id="KW-0808">Transferase</keyword>
<dbReference type="RefSeq" id="XP_022143976.1">
    <property type="nucleotide sequence ID" value="XM_022288284.1"/>
</dbReference>
<proteinExistence type="inferred from homology"/>
<dbReference type="Pfam" id="PF00201">
    <property type="entry name" value="UDPGT"/>
    <property type="match status" value="1"/>
</dbReference>
<evidence type="ECO:0000259" key="7">
    <source>
        <dbReference type="Pfam" id="PF26168"/>
    </source>
</evidence>
<dbReference type="InterPro" id="IPR002213">
    <property type="entry name" value="UDP_glucos_trans"/>
</dbReference>
<comment type="similarity">
    <text evidence="2 5">Belongs to the UDP-glycosyltransferase family.</text>
</comment>
<dbReference type="OrthoDB" id="5835829at2759"/>
<dbReference type="PROSITE" id="PS00375">
    <property type="entry name" value="UDPGT"/>
    <property type="match status" value="1"/>
</dbReference>
<name>A0A6J1CRX3_MOMCH</name>
<dbReference type="CDD" id="cd03784">
    <property type="entry name" value="GT1_Gtf-like"/>
    <property type="match status" value="1"/>
</dbReference>
<dbReference type="InterPro" id="IPR035595">
    <property type="entry name" value="UDP_glycos_trans_CS"/>
</dbReference>
<dbReference type="AlphaFoldDB" id="A0A6J1CRX3"/>
<keyword evidence="8" id="KW-1185">Reference proteome</keyword>
<evidence type="ECO:0000313" key="9">
    <source>
        <dbReference type="RefSeq" id="XP_022143976.1"/>
    </source>
</evidence>
<protein>
    <recommendedName>
        <fullName evidence="6">Glycosyltransferase</fullName>
        <ecNumber evidence="6">2.4.1.-</ecNumber>
    </recommendedName>
</protein>
<evidence type="ECO:0000256" key="4">
    <source>
        <dbReference type="ARBA" id="ARBA00022679"/>
    </source>
</evidence>
<keyword evidence="3 5" id="KW-0328">Glycosyltransferase</keyword>
<dbReference type="Gene3D" id="3.40.50.2000">
    <property type="entry name" value="Glycogen Phosphorylase B"/>
    <property type="match status" value="2"/>
</dbReference>
<dbReference type="EC" id="2.4.1.-" evidence="6"/>
<dbReference type="FunFam" id="3.40.50.2000:FF:000047">
    <property type="entry name" value="Glycosyltransferase"/>
    <property type="match status" value="1"/>
</dbReference>
<dbReference type="PANTHER" id="PTHR48047:SF229">
    <property type="entry name" value="UDP-GLYCOSYLTRANSFERASE 73C3-RELATED"/>
    <property type="match status" value="1"/>
</dbReference>
<dbReference type="Pfam" id="PF26168">
    <property type="entry name" value="Glyco_transf_N"/>
    <property type="match status" value="1"/>
</dbReference>